<dbReference type="InterPro" id="IPR001763">
    <property type="entry name" value="Rhodanese-like_dom"/>
</dbReference>
<gene>
    <name evidence="2" type="ORF">VB739_15220</name>
</gene>
<dbReference type="RefSeq" id="WP_323357864.1">
    <property type="nucleotide sequence ID" value="NZ_JAYGHY010000077.1"/>
</dbReference>
<dbReference type="EMBL" id="JAYGHY010000077">
    <property type="protein sequence ID" value="MEA5443908.1"/>
    <property type="molecule type" value="Genomic_DNA"/>
</dbReference>
<feature type="domain" description="Rhodanese" evidence="1">
    <location>
        <begin position="24"/>
        <end position="118"/>
    </location>
</feature>
<proteinExistence type="predicted"/>
<dbReference type="InterPro" id="IPR036873">
    <property type="entry name" value="Rhodanese-like_dom_sf"/>
</dbReference>
<protein>
    <submittedName>
        <fullName evidence="2">Rhodanese-like domain-containing protein</fullName>
    </submittedName>
</protein>
<dbReference type="InterPro" id="IPR052204">
    <property type="entry name" value="PpiC/parvulin_rotamase"/>
</dbReference>
<dbReference type="SMART" id="SM00450">
    <property type="entry name" value="RHOD"/>
    <property type="match status" value="1"/>
</dbReference>
<dbReference type="Gene3D" id="3.40.250.10">
    <property type="entry name" value="Rhodanese-like domain"/>
    <property type="match status" value="1"/>
</dbReference>
<organism evidence="2 3">
    <name type="scientific">Cyanobium gracile UHCC 0281</name>
    <dbReference type="NCBI Taxonomy" id="3110309"/>
    <lineage>
        <taxon>Bacteria</taxon>
        <taxon>Bacillati</taxon>
        <taxon>Cyanobacteriota</taxon>
        <taxon>Cyanophyceae</taxon>
        <taxon>Synechococcales</taxon>
        <taxon>Prochlorococcaceae</taxon>
        <taxon>Cyanobium</taxon>
    </lineage>
</organism>
<dbReference type="SUPFAM" id="SSF52821">
    <property type="entry name" value="Rhodanese/Cell cycle control phosphatase"/>
    <property type="match status" value="1"/>
</dbReference>
<name>A0ABU5SZF3_9CYAN</name>
<reference evidence="2 3" key="1">
    <citation type="submission" date="2023-12" db="EMBL/GenBank/DDBJ databases">
        <title>Baltic Sea Cyanobacteria.</title>
        <authorList>
            <person name="Delbaje E."/>
            <person name="Fewer D.P."/>
            <person name="Shishido T.K."/>
        </authorList>
    </citation>
    <scope>NUCLEOTIDE SEQUENCE [LARGE SCALE GENOMIC DNA]</scope>
    <source>
        <strain evidence="2 3">UHCC 0281</strain>
    </source>
</reference>
<evidence type="ECO:0000313" key="2">
    <source>
        <dbReference type="EMBL" id="MEA5443908.1"/>
    </source>
</evidence>
<dbReference type="PANTHER" id="PTHR43629:SF2">
    <property type="entry name" value="RHODANESE-LIKE_PPIC DOMAIN-CONTAINING PROTEIN 12, CHLOROPLASTIC"/>
    <property type="match status" value="1"/>
</dbReference>
<keyword evidence="3" id="KW-1185">Reference proteome</keyword>
<accession>A0ABU5SZF3</accession>
<sequence>MDETTPPGTPRTLTAADLQRRLEAGEPLRIVDVREEGELALARLPLEVLHLPLSRHREWLPQLETLLDRQQPVVVLCHAGIRSWDFGCWLIQEQGYGEVWNLKGGIDAWSREVDPQVPRY</sequence>
<dbReference type="Proteomes" id="UP001302329">
    <property type="component" value="Unassembled WGS sequence"/>
</dbReference>
<dbReference type="PROSITE" id="PS50206">
    <property type="entry name" value="RHODANESE_3"/>
    <property type="match status" value="1"/>
</dbReference>
<evidence type="ECO:0000259" key="1">
    <source>
        <dbReference type="PROSITE" id="PS50206"/>
    </source>
</evidence>
<dbReference type="Pfam" id="PF00581">
    <property type="entry name" value="Rhodanese"/>
    <property type="match status" value="1"/>
</dbReference>
<evidence type="ECO:0000313" key="3">
    <source>
        <dbReference type="Proteomes" id="UP001302329"/>
    </source>
</evidence>
<comment type="caution">
    <text evidence="2">The sequence shown here is derived from an EMBL/GenBank/DDBJ whole genome shotgun (WGS) entry which is preliminary data.</text>
</comment>
<dbReference type="PANTHER" id="PTHR43629">
    <property type="entry name" value="PEPTIDYL-PROLYL CIS-TRANS ISOMERASE"/>
    <property type="match status" value="1"/>
</dbReference>